<dbReference type="InterPro" id="IPR024344">
    <property type="entry name" value="MDMPI_metal-binding"/>
</dbReference>
<dbReference type="EMBL" id="CP060712">
    <property type="protein sequence ID" value="QNN48855.1"/>
    <property type="molecule type" value="Genomic_DNA"/>
</dbReference>
<reference evidence="3 4" key="1">
    <citation type="submission" date="2020-08" db="EMBL/GenBank/DDBJ databases">
        <title>Genome sequence of Phycicoccus endophyticus JCM 31784T.</title>
        <authorList>
            <person name="Hyun D.-W."/>
            <person name="Bae J.-W."/>
        </authorList>
    </citation>
    <scope>NUCLEOTIDE SEQUENCE [LARGE SCALE GENOMIC DNA]</scope>
    <source>
        <strain evidence="3 4">JCM 31784</strain>
    </source>
</reference>
<evidence type="ECO:0000259" key="2">
    <source>
        <dbReference type="Pfam" id="PF11716"/>
    </source>
</evidence>
<dbReference type="RefSeq" id="WP_166102709.1">
    <property type="nucleotide sequence ID" value="NZ_BMMY01000008.1"/>
</dbReference>
<keyword evidence="4" id="KW-1185">Reference proteome</keyword>
<protein>
    <submittedName>
        <fullName evidence="3">Maleylpyruvate isomerase N-terminal domain-containing protein</fullName>
    </submittedName>
</protein>
<evidence type="ECO:0000259" key="1">
    <source>
        <dbReference type="Pfam" id="PF07398"/>
    </source>
</evidence>
<proteinExistence type="predicted"/>
<dbReference type="SUPFAM" id="SSF109854">
    <property type="entry name" value="DinB/YfiT-like putative metalloenzymes"/>
    <property type="match status" value="1"/>
</dbReference>
<dbReference type="Pfam" id="PF07398">
    <property type="entry name" value="MDMPI_C"/>
    <property type="match status" value="1"/>
</dbReference>
<dbReference type="InterPro" id="IPR034660">
    <property type="entry name" value="DinB/YfiT-like"/>
</dbReference>
<feature type="domain" description="Mycothiol-dependent maleylpyruvate isomerase metal-binding" evidence="2">
    <location>
        <begin position="17"/>
        <end position="137"/>
    </location>
</feature>
<dbReference type="InterPro" id="IPR010872">
    <property type="entry name" value="MDMPI_C-term_domain"/>
</dbReference>
<evidence type="ECO:0000313" key="4">
    <source>
        <dbReference type="Proteomes" id="UP000515976"/>
    </source>
</evidence>
<dbReference type="GO" id="GO:0016853">
    <property type="term" value="F:isomerase activity"/>
    <property type="evidence" value="ECO:0007669"/>
    <property type="project" value="UniProtKB-KW"/>
</dbReference>
<feature type="domain" description="MDMPI C-terminal" evidence="1">
    <location>
        <begin position="156"/>
        <end position="242"/>
    </location>
</feature>
<organism evidence="3 4">
    <name type="scientific">Phycicoccus endophyticus</name>
    <dbReference type="NCBI Taxonomy" id="1690220"/>
    <lineage>
        <taxon>Bacteria</taxon>
        <taxon>Bacillati</taxon>
        <taxon>Actinomycetota</taxon>
        <taxon>Actinomycetes</taxon>
        <taxon>Micrococcales</taxon>
        <taxon>Intrasporangiaceae</taxon>
        <taxon>Phycicoccus</taxon>
    </lineage>
</organism>
<dbReference type="PANTHER" id="PTHR40758">
    <property type="entry name" value="CONSERVED PROTEIN"/>
    <property type="match status" value="1"/>
</dbReference>
<dbReference type="NCBIfam" id="TIGR03083">
    <property type="entry name" value="maleylpyruvate isomerase family mycothiol-dependent enzyme"/>
    <property type="match status" value="1"/>
</dbReference>
<dbReference type="GO" id="GO:0046872">
    <property type="term" value="F:metal ion binding"/>
    <property type="evidence" value="ECO:0007669"/>
    <property type="project" value="InterPro"/>
</dbReference>
<accession>A0A7G9QZT0</accession>
<keyword evidence="3" id="KW-0413">Isomerase</keyword>
<dbReference type="Pfam" id="PF11716">
    <property type="entry name" value="MDMPI_N"/>
    <property type="match status" value="1"/>
</dbReference>
<sequence>MTAPVLPLARHLEGLQEATARLATWSLEAGLESPVPPCPGWRVRDLLEHQGMVHRWALAMLRGGDPRVVGIEATAQEAHAAPDPVSWLRAGAAEMLATLRSLPDDAPGSTFLVDAPAARLFWARRQHHETTIHALDALAARTGSAATARDAWFGADVAVDGVDELLVGFWQRPGRGPRAAGAPYRALVETREGARWLLDVGTDSLTTRRLAADETAPAVPTLSGAATDVHLALWNRGGAPDDEAGLLPAWRERGAVR</sequence>
<dbReference type="KEGG" id="pei:H9L10_11260"/>
<keyword evidence="3" id="KW-0670">Pyruvate</keyword>
<dbReference type="GO" id="GO:0005886">
    <property type="term" value="C:plasma membrane"/>
    <property type="evidence" value="ECO:0007669"/>
    <property type="project" value="TreeGrafter"/>
</dbReference>
<gene>
    <name evidence="3" type="ORF">H9L10_11260</name>
</gene>
<dbReference type="PANTHER" id="PTHR40758:SF1">
    <property type="entry name" value="CONSERVED PROTEIN"/>
    <property type="match status" value="1"/>
</dbReference>
<name>A0A7G9QZT0_9MICO</name>
<dbReference type="Proteomes" id="UP000515976">
    <property type="component" value="Chromosome"/>
</dbReference>
<evidence type="ECO:0000313" key="3">
    <source>
        <dbReference type="EMBL" id="QNN48855.1"/>
    </source>
</evidence>
<dbReference type="InterPro" id="IPR017517">
    <property type="entry name" value="Maleyloyr_isom"/>
</dbReference>
<dbReference type="AlphaFoldDB" id="A0A7G9QZT0"/>